<dbReference type="RefSeq" id="WP_016191932.1">
    <property type="nucleotide sequence ID" value="NZ_CP013970.1"/>
</dbReference>
<accession>A0A0M2KLC1</accession>
<dbReference type="Proteomes" id="UP000264980">
    <property type="component" value="Chromosome"/>
</dbReference>
<reference evidence="2 3" key="1">
    <citation type="submission" date="2015-01" db="EMBL/GenBank/DDBJ databases">
        <title>Erwinia tracheiphila.</title>
        <authorList>
            <person name="Shapiro L.R."/>
        </authorList>
    </citation>
    <scope>NUCLEOTIDE SEQUENCE [LARGE SCALE GENOMIC DNA]</scope>
    <source>
        <strain evidence="2 3">BuffGH</strain>
    </source>
</reference>
<dbReference type="STRING" id="65700.SY86_00930"/>
<proteinExistence type="predicted"/>
<dbReference type="AlphaFoldDB" id="A0A0M2KLC1"/>
<dbReference type="InterPro" id="IPR025727">
    <property type="entry name" value="YbfN-like"/>
</dbReference>
<evidence type="ECO:0000313" key="1">
    <source>
        <dbReference type="EMBL" id="AXF75236.1"/>
    </source>
</evidence>
<dbReference type="Proteomes" id="UP000033924">
    <property type="component" value="Unassembled WGS sequence"/>
</dbReference>
<reference evidence="1 4" key="2">
    <citation type="submission" date="2016-01" db="EMBL/GenBank/DDBJ databases">
        <authorList>
            <person name="Oliw E.H."/>
        </authorList>
    </citation>
    <scope>NUCLEOTIDE SEQUENCE [LARGE SCALE GENOMIC DNA]</scope>
    <source>
        <strain evidence="1 4">MDcuke</strain>
    </source>
</reference>
<keyword evidence="3" id="KW-1185">Reference proteome</keyword>
<evidence type="ECO:0000313" key="4">
    <source>
        <dbReference type="Proteomes" id="UP000264980"/>
    </source>
</evidence>
<sequence>MKYILPVIAMLLTGACAQKNVVQQQEKIPALDYQRCLDAEKMGGAEGIAKECGALRQEIEQNHN</sequence>
<protein>
    <recommendedName>
        <fullName evidence="5">Lipoprotein</fullName>
    </recommendedName>
</protein>
<dbReference type="EMBL" id="CP013970">
    <property type="protein sequence ID" value="AXF75236.1"/>
    <property type="molecule type" value="Genomic_DNA"/>
</dbReference>
<dbReference type="Pfam" id="PF13982">
    <property type="entry name" value="YbfN"/>
    <property type="match status" value="1"/>
</dbReference>
<gene>
    <name evidence="1" type="ORF">AV903_02540</name>
    <name evidence="2" type="ORF">SY86_00930</name>
</gene>
<dbReference type="PROSITE" id="PS51257">
    <property type="entry name" value="PROKAR_LIPOPROTEIN"/>
    <property type="match status" value="1"/>
</dbReference>
<evidence type="ECO:0000313" key="3">
    <source>
        <dbReference type="Proteomes" id="UP000033924"/>
    </source>
</evidence>
<evidence type="ECO:0008006" key="5">
    <source>
        <dbReference type="Google" id="ProtNLM"/>
    </source>
</evidence>
<organism evidence="2 3">
    <name type="scientific">Erwinia tracheiphila</name>
    <dbReference type="NCBI Taxonomy" id="65700"/>
    <lineage>
        <taxon>Bacteria</taxon>
        <taxon>Pseudomonadati</taxon>
        <taxon>Pseudomonadota</taxon>
        <taxon>Gammaproteobacteria</taxon>
        <taxon>Enterobacterales</taxon>
        <taxon>Erwiniaceae</taxon>
        <taxon>Erwinia</taxon>
    </lineage>
</organism>
<name>A0A0M2KLC1_9GAMM</name>
<dbReference type="PATRIC" id="fig|65700.7.peg.234"/>
<dbReference type="EMBL" id="JXNU01000001">
    <property type="protein sequence ID" value="KKF38112.1"/>
    <property type="molecule type" value="Genomic_DNA"/>
</dbReference>
<evidence type="ECO:0000313" key="2">
    <source>
        <dbReference type="EMBL" id="KKF38112.1"/>
    </source>
</evidence>